<dbReference type="EMBL" id="CP032698">
    <property type="protein sequence ID" value="AYG78677.1"/>
    <property type="molecule type" value="Genomic_DNA"/>
</dbReference>
<keyword evidence="1 3" id="KW-0378">Hydrolase</keyword>
<proteinExistence type="predicted"/>
<gene>
    <name evidence="3" type="primary">nlhH_1</name>
    <name evidence="3" type="ORF">DWB77_00785</name>
</gene>
<evidence type="ECO:0000313" key="4">
    <source>
        <dbReference type="Proteomes" id="UP000271554"/>
    </source>
</evidence>
<dbReference type="GO" id="GO:0106435">
    <property type="term" value="F:carboxylesterase activity"/>
    <property type="evidence" value="ECO:0007669"/>
    <property type="project" value="UniProtKB-EC"/>
</dbReference>
<dbReference type="OrthoDB" id="128186at2"/>
<dbReference type="KEGG" id="shun:DWB77_00785"/>
<evidence type="ECO:0000313" key="3">
    <source>
        <dbReference type="EMBL" id="AYG78677.1"/>
    </source>
</evidence>
<evidence type="ECO:0000259" key="2">
    <source>
        <dbReference type="Pfam" id="PF07859"/>
    </source>
</evidence>
<protein>
    <submittedName>
        <fullName evidence="3">Carboxylesterase NlhH</fullName>
        <ecNumber evidence="3">3.1.1.1</ecNumber>
    </submittedName>
</protein>
<dbReference type="InterPro" id="IPR013094">
    <property type="entry name" value="AB_hydrolase_3"/>
</dbReference>
<dbReference type="Pfam" id="PF07859">
    <property type="entry name" value="Abhydrolase_3"/>
    <property type="match status" value="1"/>
</dbReference>
<sequence length="337" mass="36170">MTMHRETPPESPSQSESEAILNILREQGFPPLDSADVPQLRLLIGQLRQAQGVAEPVAQVRHTFVRGPAGLLPVRVYQPRPRPGPRPLLVFFHGGGWAAGDVDLVDRPLRRLANETGAVVASAGYRLAPETQFPGPLLDAHAALRALAARAAEFGADPGHLIVAGESAGANLAAATCRRALQEGGPRPALQILICPPLAPARHTPFASYREKADGYVNTRAAMERFWDLYVPDADTARSPLAAPLLADDFSGLPPALVLTAEHDPLRDEAEEYARRLDLDRVPATVSRIPGALHIFFLLPHLTAFRTALLDIGRAIRAHPPNGPASHPGSRHDATAS</sequence>
<dbReference type="PANTHER" id="PTHR48081">
    <property type="entry name" value="AB HYDROLASE SUPERFAMILY PROTEIN C4A8.06C"/>
    <property type="match status" value="1"/>
</dbReference>
<keyword evidence="4" id="KW-1185">Reference proteome</keyword>
<evidence type="ECO:0000256" key="1">
    <source>
        <dbReference type="ARBA" id="ARBA00022801"/>
    </source>
</evidence>
<name>A0A387HD84_9ACTN</name>
<dbReference type="EC" id="3.1.1.1" evidence="3"/>
<dbReference type="AlphaFoldDB" id="A0A387HD84"/>
<reference evidence="3 4" key="1">
    <citation type="submission" date="2018-10" db="EMBL/GenBank/DDBJ databases">
        <title>Relationship between Morphology and Antimicrobial Activity in Streptomyces.</title>
        <authorList>
            <person name="Kang H.J."/>
            <person name="Kim S.B."/>
        </authorList>
    </citation>
    <scope>NUCLEOTIDE SEQUENCE [LARGE SCALE GENOMIC DNA]</scope>
    <source>
        <strain evidence="3 4">BH38</strain>
    </source>
</reference>
<feature type="domain" description="Alpha/beta hydrolase fold-3" evidence="2">
    <location>
        <begin position="89"/>
        <end position="297"/>
    </location>
</feature>
<dbReference type="InterPro" id="IPR050300">
    <property type="entry name" value="GDXG_lipolytic_enzyme"/>
</dbReference>
<accession>A0A387HD84</accession>
<dbReference type="PANTHER" id="PTHR48081:SF8">
    <property type="entry name" value="ALPHA_BETA HYDROLASE FOLD-3 DOMAIN-CONTAINING PROTEIN-RELATED"/>
    <property type="match status" value="1"/>
</dbReference>
<dbReference type="SUPFAM" id="SSF53474">
    <property type="entry name" value="alpha/beta-Hydrolases"/>
    <property type="match status" value="1"/>
</dbReference>
<dbReference type="Gene3D" id="3.40.50.1820">
    <property type="entry name" value="alpha/beta hydrolase"/>
    <property type="match status" value="1"/>
</dbReference>
<organism evidence="3 4">
    <name type="scientific">Streptomyces hundungensis</name>
    <dbReference type="NCBI Taxonomy" id="1077946"/>
    <lineage>
        <taxon>Bacteria</taxon>
        <taxon>Bacillati</taxon>
        <taxon>Actinomycetota</taxon>
        <taxon>Actinomycetes</taxon>
        <taxon>Kitasatosporales</taxon>
        <taxon>Streptomycetaceae</taxon>
        <taxon>Streptomyces</taxon>
    </lineage>
</organism>
<dbReference type="RefSeq" id="WP_120719897.1">
    <property type="nucleotide sequence ID" value="NZ_CP032698.1"/>
</dbReference>
<dbReference type="InterPro" id="IPR029058">
    <property type="entry name" value="AB_hydrolase_fold"/>
</dbReference>
<dbReference type="Proteomes" id="UP000271554">
    <property type="component" value="Chromosome"/>
</dbReference>